<name>A0ABN9TDH2_9DINO</name>
<dbReference type="CDD" id="cd05117">
    <property type="entry name" value="STKc_CAMK"/>
    <property type="match status" value="1"/>
</dbReference>
<dbReference type="InterPro" id="IPR002048">
    <property type="entry name" value="EF_hand_dom"/>
</dbReference>
<dbReference type="PROSITE" id="PS00018">
    <property type="entry name" value="EF_HAND_1"/>
    <property type="match status" value="3"/>
</dbReference>
<evidence type="ECO:0000313" key="13">
    <source>
        <dbReference type="EMBL" id="CAK0843179.1"/>
    </source>
</evidence>
<dbReference type="PROSITE" id="PS50011">
    <property type="entry name" value="PROTEIN_KINASE_DOM"/>
    <property type="match status" value="1"/>
</dbReference>
<evidence type="ECO:0000256" key="7">
    <source>
        <dbReference type="ARBA" id="ARBA00022840"/>
    </source>
</evidence>
<dbReference type="InterPro" id="IPR011992">
    <property type="entry name" value="EF-hand-dom_pair"/>
</dbReference>
<evidence type="ECO:0000256" key="6">
    <source>
        <dbReference type="ARBA" id="ARBA00022837"/>
    </source>
</evidence>
<dbReference type="SMART" id="SM00054">
    <property type="entry name" value="EFh"/>
    <property type="match status" value="4"/>
</dbReference>
<dbReference type="Proteomes" id="UP001189429">
    <property type="component" value="Unassembled WGS sequence"/>
</dbReference>
<dbReference type="InterPro" id="IPR050205">
    <property type="entry name" value="CDPK_Ser/Thr_kinases"/>
</dbReference>
<evidence type="ECO:0000259" key="11">
    <source>
        <dbReference type="PROSITE" id="PS50011"/>
    </source>
</evidence>
<dbReference type="InterPro" id="IPR018247">
    <property type="entry name" value="EF_Hand_1_Ca_BS"/>
</dbReference>
<dbReference type="PROSITE" id="PS00107">
    <property type="entry name" value="PROTEIN_KINASE_ATP"/>
    <property type="match status" value="1"/>
</dbReference>
<organism evidence="13 14">
    <name type="scientific">Prorocentrum cordatum</name>
    <dbReference type="NCBI Taxonomy" id="2364126"/>
    <lineage>
        <taxon>Eukaryota</taxon>
        <taxon>Sar</taxon>
        <taxon>Alveolata</taxon>
        <taxon>Dinophyceae</taxon>
        <taxon>Prorocentrales</taxon>
        <taxon>Prorocentraceae</taxon>
        <taxon>Prorocentrum</taxon>
    </lineage>
</organism>
<dbReference type="Pfam" id="PF13499">
    <property type="entry name" value="EF-hand_7"/>
    <property type="match status" value="2"/>
</dbReference>
<keyword evidence="14" id="KW-1185">Reference proteome</keyword>
<evidence type="ECO:0000256" key="2">
    <source>
        <dbReference type="ARBA" id="ARBA00022527"/>
    </source>
</evidence>
<dbReference type="Pfam" id="PF00069">
    <property type="entry name" value="Pkinase"/>
    <property type="match status" value="1"/>
</dbReference>
<keyword evidence="4 9" id="KW-0547">Nucleotide-binding</keyword>
<evidence type="ECO:0000259" key="12">
    <source>
        <dbReference type="PROSITE" id="PS50222"/>
    </source>
</evidence>
<dbReference type="PANTHER" id="PTHR24349">
    <property type="entry name" value="SERINE/THREONINE-PROTEIN KINASE"/>
    <property type="match status" value="1"/>
</dbReference>
<evidence type="ECO:0008006" key="15">
    <source>
        <dbReference type="Google" id="ProtNLM"/>
    </source>
</evidence>
<feature type="domain" description="EF-hand" evidence="12">
    <location>
        <begin position="417"/>
        <end position="452"/>
    </location>
</feature>
<dbReference type="EMBL" id="CAUYUJ010014557">
    <property type="protein sequence ID" value="CAK0843179.1"/>
    <property type="molecule type" value="Genomic_DNA"/>
</dbReference>
<evidence type="ECO:0000256" key="8">
    <source>
        <dbReference type="ARBA" id="ARBA00024334"/>
    </source>
</evidence>
<dbReference type="InterPro" id="IPR000719">
    <property type="entry name" value="Prot_kinase_dom"/>
</dbReference>
<dbReference type="SMART" id="SM00220">
    <property type="entry name" value="S_TKc"/>
    <property type="match status" value="1"/>
</dbReference>
<comment type="similarity">
    <text evidence="8">Belongs to the protein kinase superfamily. Ser/Thr protein kinase family. CDPK subfamily.</text>
</comment>
<gene>
    <name evidence="13" type="ORF">PCOR1329_LOCUS37610</name>
</gene>
<keyword evidence="3" id="KW-0808">Transferase</keyword>
<dbReference type="InterPro" id="IPR008271">
    <property type="entry name" value="Ser/Thr_kinase_AS"/>
</dbReference>
<keyword evidence="7 9" id="KW-0067">ATP-binding</keyword>
<dbReference type="PROSITE" id="PS00108">
    <property type="entry name" value="PROTEIN_KINASE_ST"/>
    <property type="match status" value="1"/>
</dbReference>
<dbReference type="Gene3D" id="1.10.238.10">
    <property type="entry name" value="EF-hand"/>
    <property type="match status" value="2"/>
</dbReference>
<keyword evidence="6" id="KW-0106">Calcium</keyword>
<protein>
    <recommendedName>
        <fullName evidence="15">Non-specific serine/threonine protein kinase</fullName>
    </recommendedName>
</protein>
<proteinExistence type="inferred from homology"/>
<dbReference type="InterPro" id="IPR011009">
    <property type="entry name" value="Kinase-like_dom_sf"/>
</dbReference>
<evidence type="ECO:0000313" key="14">
    <source>
        <dbReference type="Proteomes" id="UP001189429"/>
    </source>
</evidence>
<dbReference type="InterPro" id="IPR017441">
    <property type="entry name" value="Protein_kinase_ATP_BS"/>
</dbReference>
<keyword evidence="5" id="KW-0418">Kinase</keyword>
<evidence type="ECO:0000256" key="3">
    <source>
        <dbReference type="ARBA" id="ARBA00022679"/>
    </source>
</evidence>
<feature type="domain" description="EF-hand" evidence="12">
    <location>
        <begin position="346"/>
        <end position="381"/>
    </location>
</feature>
<dbReference type="Gene3D" id="1.10.510.10">
    <property type="entry name" value="Transferase(Phosphotransferase) domain 1"/>
    <property type="match status" value="1"/>
</dbReference>
<evidence type="ECO:0000256" key="5">
    <source>
        <dbReference type="ARBA" id="ARBA00022777"/>
    </source>
</evidence>
<reference evidence="13" key="1">
    <citation type="submission" date="2023-10" db="EMBL/GenBank/DDBJ databases">
        <authorList>
            <person name="Chen Y."/>
            <person name="Shah S."/>
            <person name="Dougan E. K."/>
            <person name="Thang M."/>
            <person name="Chan C."/>
        </authorList>
    </citation>
    <scope>NUCLEOTIDE SEQUENCE [LARGE SCALE GENOMIC DNA]</scope>
</reference>
<feature type="domain" description="EF-hand" evidence="12">
    <location>
        <begin position="455"/>
        <end position="485"/>
    </location>
</feature>
<evidence type="ECO:0000256" key="1">
    <source>
        <dbReference type="ARBA" id="ARBA00001946"/>
    </source>
</evidence>
<evidence type="ECO:0000256" key="10">
    <source>
        <dbReference type="RuleBase" id="RU000304"/>
    </source>
</evidence>
<evidence type="ECO:0000256" key="4">
    <source>
        <dbReference type="ARBA" id="ARBA00022741"/>
    </source>
</evidence>
<dbReference type="Gene3D" id="3.30.200.20">
    <property type="entry name" value="Phosphorylase Kinase, domain 1"/>
    <property type="match status" value="1"/>
</dbReference>
<accession>A0ABN9TDH2</accession>
<feature type="domain" description="Protein kinase" evidence="11">
    <location>
        <begin position="40"/>
        <end position="303"/>
    </location>
</feature>
<dbReference type="SUPFAM" id="SSF47473">
    <property type="entry name" value="EF-hand"/>
    <property type="match status" value="1"/>
</dbReference>
<dbReference type="PROSITE" id="PS50222">
    <property type="entry name" value="EF_HAND_2"/>
    <property type="match status" value="3"/>
</dbReference>
<sequence length="485" mass="54803">MVEGPGVCQKIKEIFVGGKKGIKVQLPHNEGKRIEKFIELERSGHLGAGTFGTVCKGKSKGTGVIYAVKCIQKERSCAVIQRHQLEQEIRIMTKLDHPNIIKLFETFQDSRYVYLVMEMCEGGELFDRIVEEKHLPEAVAAEVMQQVFHAVRYTHSMDIVHKDLKPQNLILRARWRIKGNCVKVIDYGIAAEWKGRMLKLKSGTPDYEAPELVALREGQTNEGYNKEVDVWACGVILYVMLSGSLPFEGKDPLETAQKIKSGELHWKGFDGVSADAKDLIGQLLVVNQHERATTDDALKHTWILNMAPNASPVGCADAVRNLQRFTHMNKLQQEALHLVARRMDDQKMEQLRQIFVKFDTKGNGTLNLLDLKACLAEAGVTDTETVQSLAQALDADNSGFIDYTEFLAASLDHRRASQEAVCWSAFRTFDQDDDGKISRKELREVLQARDTEHHLDEETINTILKDVDVDGDGFIDFNEFMKMLR</sequence>
<comment type="cofactor">
    <cofactor evidence="1">
        <name>Mg(2+)</name>
        <dbReference type="ChEBI" id="CHEBI:18420"/>
    </cofactor>
</comment>
<dbReference type="SUPFAM" id="SSF56112">
    <property type="entry name" value="Protein kinase-like (PK-like)"/>
    <property type="match status" value="1"/>
</dbReference>
<keyword evidence="2 10" id="KW-0723">Serine/threonine-protein kinase</keyword>
<feature type="binding site" evidence="9">
    <location>
        <position position="69"/>
    </location>
    <ligand>
        <name>ATP</name>
        <dbReference type="ChEBI" id="CHEBI:30616"/>
    </ligand>
</feature>
<comment type="caution">
    <text evidence="13">The sequence shown here is derived from an EMBL/GenBank/DDBJ whole genome shotgun (WGS) entry which is preliminary data.</text>
</comment>
<evidence type="ECO:0000256" key="9">
    <source>
        <dbReference type="PROSITE-ProRule" id="PRU10141"/>
    </source>
</evidence>